<evidence type="ECO:0000313" key="3">
    <source>
        <dbReference type="Proteomes" id="UP000036097"/>
    </source>
</evidence>
<organism evidence="2 3">
    <name type="scientific">Photobacterium aquae</name>
    <dbReference type="NCBI Taxonomy" id="1195763"/>
    <lineage>
        <taxon>Bacteria</taxon>
        <taxon>Pseudomonadati</taxon>
        <taxon>Pseudomonadota</taxon>
        <taxon>Gammaproteobacteria</taxon>
        <taxon>Vibrionales</taxon>
        <taxon>Vibrionaceae</taxon>
        <taxon>Photobacterium</taxon>
    </lineage>
</organism>
<feature type="transmembrane region" description="Helical" evidence="1">
    <location>
        <begin position="12"/>
        <end position="39"/>
    </location>
</feature>
<evidence type="ECO:0008006" key="4">
    <source>
        <dbReference type="Google" id="ProtNLM"/>
    </source>
</evidence>
<feature type="transmembrane region" description="Helical" evidence="1">
    <location>
        <begin position="239"/>
        <end position="260"/>
    </location>
</feature>
<evidence type="ECO:0000313" key="2">
    <source>
        <dbReference type="EMBL" id="KLV09339.1"/>
    </source>
</evidence>
<proteinExistence type="predicted"/>
<name>A0A0J1HCD4_9GAMM</name>
<keyword evidence="1" id="KW-0472">Membrane</keyword>
<reference evidence="2 3" key="1">
    <citation type="submission" date="2015-05" db="EMBL/GenBank/DDBJ databases">
        <title>Photobacterium galathea sp. nov.</title>
        <authorList>
            <person name="Machado H."/>
            <person name="Gram L."/>
        </authorList>
    </citation>
    <scope>NUCLEOTIDE SEQUENCE [LARGE SCALE GENOMIC DNA]</scope>
    <source>
        <strain evidence="2 3">CGMCC 1.12159</strain>
    </source>
</reference>
<feature type="transmembrane region" description="Helical" evidence="1">
    <location>
        <begin position="113"/>
        <end position="130"/>
    </location>
</feature>
<feature type="transmembrane region" description="Helical" evidence="1">
    <location>
        <begin position="171"/>
        <end position="197"/>
    </location>
</feature>
<accession>A0A0J1HCD4</accession>
<dbReference type="PATRIC" id="fig|1195763.3.peg.464"/>
<dbReference type="AlphaFoldDB" id="A0A0J1HCD4"/>
<comment type="caution">
    <text evidence="2">The sequence shown here is derived from an EMBL/GenBank/DDBJ whole genome shotgun (WGS) entry which is preliminary data.</text>
</comment>
<keyword evidence="1" id="KW-1133">Transmembrane helix</keyword>
<evidence type="ECO:0000256" key="1">
    <source>
        <dbReference type="SAM" id="Phobius"/>
    </source>
</evidence>
<sequence>MNNKEDDKLWRGVFYDTSFILLSLLTIANGLTSSLVAWFNDFSQFPVSPILIFTVFTIVFLHLTDISTKKSLILPCLVLVFFLMIPSSLASWVGLLIAAILYRLQVGRFEGKVVLLTMLALSFIWKNCLFKISSGFILHAETWFIGQLLSPFFSDLYIHKNHLLLSEDHNISIGIGCSVFFNVSFVILGWVSMFYLLGYTNINTKWFLNIFLFLLLTNVIRIGLMSIDYQVYIWMHDGVGANIYNIILVIISISPIFLSLRSQGDKRCRIE</sequence>
<dbReference type="EMBL" id="LDOT01000002">
    <property type="protein sequence ID" value="KLV09339.1"/>
    <property type="molecule type" value="Genomic_DNA"/>
</dbReference>
<feature type="transmembrane region" description="Helical" evidence="1">
    <location>
        <begin position="142"/>
        <end position="159"/>
    </location>
</feature>
<feature type="transmembrane region" description="Helical" evidence="1">
    <location>
        <begin position="76"/>
        <end position="101"/>
    </location>
</feature>
<gene>
    <name evidence="2" type="ORF">ABT56_02145</name>
</gene>
<keyword evidence="3" id="KW-1185">Reference proteome</keyword>
<keyword evidence="1" id="KW-0812">Transmembrane</keyword>
<dbReference type="Proteomes" id="UP000036097">
    <property type="component" value="Unassembled WGS sequence"/>
</dbReference>
<protein>
    <recommendedName>
        <fullName evidence="4">Exosortase</fullName>
    </recommendedName>
</protein>
<feature type="transmembrane region" description="Helical" evidence="1">
    <location>
        <begin position="45"/>
        <end position="64"/>
    </location>
</feature>
<feature type="transmembrane region" description="Helical" evidence="1">
    <location>
        <begin position="206"/>
        <end position="227"/>
    </location>
</feature>